<gene>
    <name evidence="2" type="ORF">NBRC3293_0856</name>
</gene>
<dbReference type="PROSITE" id="PS51257">
    <property type="entry name" value="PROKAR_LIPOPROTEIN"/>
    <property type="match status" value="1"/>
</dbReference>
<evidence type="ECO:0000313" key="2">
    <source>
        <dbReference type="EMBL" id="GEM16359.1"/>
    </source>
</evidence>
<dbReference type="EMBL" id="BARJ01000004">
    <property type="protein sequence ID" value="GEM16359.1"/>
    <property type="molecule type" value="Genomic_DNA"/>
</dbReference>
<comment type="caution">
    <text evidence="2">The sequence shown here is derived from an EMBL/GenBank/DDBJ whole genome shotgun (WGS) entry which is preliminary data.</text>
</comment>
<feature type="signal peptide" evidence="1">
    <location>
        <begin position="1"/>
        <end position="22"/>
    </location>
</feature>
<dbReference type="Proteomes" id="UP000484858">
    <property type="component" value="Unassembled WGS sequence"/>
</dbReference>
<organism evidence="2 3">
    <name type="scientific">Gluconobacter oxydans NBRC 3293</name>
    <dbReference type="NCBI Taxonomy" id="1315969"/>
    <lineage>
        <taxon>Bacteria</taxon>
        <taxon>Pseudomonadati</taxon>
        <taxon>Pseudomonadota</taxon>
        <taxon>Alphaproteobacteria</taxon>
        <taxon>Acetobacterales</taxon>
        <taxon>Acetobacteraceae</taxon>
        <taxon>Gluconobacter</taxon>
    </lineage>
</organism>
<feature type="chain" id="PRO_5032559766" evidence="1">
    <location>
        <begin position="23"/>
        <end position="58"/>
    </location>
</feature>
<sequence length="58" mass="5982">MMIRKKALVFDAVLLSCALALSACSGGVANGTDGRSHFANTVAVMTPDPSSIPDRAVF</sequence>
<dbReference type="RefSeq" id="WP_155720993.1">
    <property type="nucleotide sequence ID" value="NZ_BARJ01000004.1"/>
</dbReference>
<reference evidence="2 3" key="1">
    <citation type="submission" date="2013-04" db="EMBL/GenBank/DDBJ databases">
        <title>Gluconobacter oxydans NBRC 3293 whole genome sequence.</title>
        <authorList>
            <person name="Matsutani M."/>
            <person name="Yakushi T."/>
            <person name="Matsushita K."/>
        </authorList>
    </citation>
    <scope>NUCLEOTIDE SEQUENCE [LARGE SCALE GENOMIC DNA]</scope>
    <source>
        <strain evidence="2 3">NBRC 3293</strain>
    </source>
</reference>
<keyword evidence="1" id="KW-0732">Signal</keyword>
<evidence type="ECO:0000313" key="3">
    <source>
        <dbReference type="Proteomes" id="UP000484858"/>
    </source>
</evidence>
<dbReference type="GeneID" id="56906838"/>
<name>A0A829X3Z4_GLUOY</name>
<evidence type="ECO:0000256" key="1">
    <source>
        <dbReference type="SAM" id="SignalP"/>
    </source>
</evidence>
<proteinExistence type="predicted"/>
<protein>
    <submittedName>
        <fullName evidence="2">Uncharacterized protein</fullName>
    </submittedName>
</protein>
<dbReference type="AlphaFoldDB" id="A0A829X3Z4"/>
<accession>A0A829X3Z4</accession>